<organism evidence="3 4">
    <name type="scientific">Sphingomonas liriopis</name>
    <dbReference type="NCBI Taxonomy" id="2949094"/>
    <lineage>
        <taxon>Bacteria</taxon>
        <taxon>Pseudomonadati</taxon>
        <taxon>Pseudomonadota</taxon>
        <taxon>Alphaproteobacteria</taxon>
        <taxon>Sphingomonadales</taxon>
        <taxon>Sphingomonadaceae</taxon>
        <taxon>Sphingomonas</taxon>
    </lineage>
</organism>
<dbReference type="Gene3D" id="3.30.420.10">
    <property type="entry name" value="Ribonuclease H-like superfamily/Ribonuclease H"/>
    <property type="match status" value="1"/>
</dbReference>
<dbReference type="InterPro" id="IPR036397">
    <property type="entry name" value="RNaseH_sf"/>
</dbReference>
<feature type="domain" description="HTH Mu-type" evidence="2">
    <location>
        <begin position="1"/>
        <end position="72"/>
    </location>
</feature>
<feature type="domain" description="Integrase catalytic" evidence="1">
    <location>
        <begin position="271"/>
        <end position="472"/>
    </location>
</feature>
<dbReference type="GO" id="GO:0003677">
    <property type="term" value="F:DNA binding"/>
    <property type="evidence" value="ECO:0007669"/>
    <property type="project" value="InterPro"/>
</dbReference>
<evidence type="ECO:0000313" key="4">
    <source>
        <dbReference type="Proteomes" id="UP001139486"/>
    </source>
</evidence>
<sequence>MPEMALAAGISRRAALKAAVSSTRGVAWRGAALHVRVIDGRGGNAGRRYEVLLSSLPEAIQKTLSNTNVSLAAGVPACIDITPRPMPRASQGDRIELLLAAITPALKHPRGSAARAVAIKAAVRPGLALRTLQRFVSEYEAADYDLTRLGRKRPSDAGERRVWVSREFDRAYLDGGHDPRQLPHWGERRDQLLMGWWASAAQRAGWKRVRLEVQTALRIELADAGIQLPKSAVVLSQRAVMAVQHYREVDEYAHNRKAWDDGKTRIRRDNSQWRPMQEVVLDVKHLDVLVTRPDGSQVHPKMIAFMDSGTKRMFVYFVFPTKDERGVRQEHVIQAFIAMVADPEWGLPERIYMDNGSENFKLETVKPLLDMITSSGLKTVVKAKPYSGASKPIESRFSELDRAVFSQMLGYVGGDRMKARRPDLGKKTKPYPHGHDEFEAEVRFRIADFEDQAIASGPFAGRAPREIFAASGHRATTIDLLSLDAHFAEFMERTVDRGAISINGVRYRHPELPNGRRVSIAVSYRRDADPLVKIPGGDWAYLQAEQFYAPGMHDGAISAARSQSQDRRRVRDMRQALPAIDPARNMRARAGERVVALPTAAAPAPIMDVIASSQAEEMGTAWKAGAQAKLSGPTEVEKRVARQNALTEELESWYAPKRA</sequence>
<reference evidence="3" key="1">
    <citation type="submission" date="2022-05" db="EMBL/GenBank/DDBJ databases">
        <title>Sphingomonas sp. strain RP10 Genome sequencing and assembly.</title>
        <authorList>
            <person name="Kim I."/>
        </authorList>
    </citation>
    <scope>NUCLEOTIDE SEQUENCE</scope>
    <source>
        <strain evidence="3">RP10</strain>
    </source>
</reference>
<dbReference type="PROSITE" id="PS51702">
    <property type="entry name" value="HTH_MU"/>
    <property type="match status" value="1"/>
</dbReference>
<dbReference type="SUPFAM" id="SSF53098">
    <property type="entry name" value="Ribonuclease H-like"/>
    <property type="match status" value="1"/>
</dbReference>
<proteinExistence type="predicted"/>
<gene>
    <name evidence="3" type="ORF">M9979_13925</name>
</gene>
<evidence type="ECO:0000259" key="2">
    <source>
        <dbReference type="PROSITE" id="PS51702"/>
    </source>
</evidence>
<comment type="caution">
    <text evidence="3">The sequence shown here is derived from an EMBL/GenBank/DDBJ whole genome shotgun (WGS) entry which is preliminary data.</text>
</comment>
<dbReference type="AlphaFoldDB" id="A0A9X2HU72"/>
<name>A0A9X2HU72_9SPHN</name>
<evidence type="ECO:0000259" key="1">
    <source>
        <dbReference type="PROSITE" id="PS50994"/>
    </source>
</evidence>
<dbReference type="Pfam" id="PF09299">
    <property type="entry name" value="Mu-transpos_C"/>
    <property type="match status" value="1"/>
</dbReference>
<evidence type="ECO:0000313" key="3">
    <source>
        <dbReference type="EMBL" id="MCP3735967.1"/>
    </source>
</evidence>
<dbReference type="Proteomes" id="UP001139486">
    <property type="component" value="Unassembled WGS sequence"/>
</dbReference>
<dbReference type="PROSITE" id="PS50994">
    <property type="entry name" value="INTEGRASE"/>
    <property type="match status" value="1"/>
</dbReference>
<dbReference type="GO" id="GO:0015074">
    <property type="term" value="P:DNA integration"/>
    <property type="evidence" value="ECO:0007669"/>
    <property type="project" value="InterPro"/>
</dbReference>
<protein>
    <submittedName>
        <fullName evidence="3">Mu transposase C-terminal domain-containing protein</fullName>
    </submittedName>
</protein>
<keyword evidence="4" id="KW-1185">Reference proteome</keyword>
<dbReference type="InterPro" id="IPR001584">
    <property type="entry name" value="Integrase_cat-core"/>
</dbReference>
<accession>A0A9X2HU72</accession>
<dbReference type="InterPro" id="IPR003314">
    <property type="entry name" value="Mu-type_HTH"/>
</dbReference>
<dbReference type="InterPro" id="IPR012337">
    <property type="entry name" value="RNaseH-like_sf"/>
</dbReference>
<dbReference type="InterPro" id="IPR015378">
    <property type="entry name" value="Transposase-like_Mu_C"/>
</dbReference>
<dbReference type="EMBL" id="JAMLDY010000018">
    <property type="protein sequence ID" value="MCP3735967.1"/>
    <property type="molecule type" value="Genomic_DNA"/>
</dbReference>